<accession>A0A2Z4FI40</accession>
<dbReference type="SUPFAM" id="SSF56935">
    <property type="entry name" value="Porins"/>
    <property type="match status" value="1"/>
</dbReference>
<dbReference type="GO" id="GO:0030246">
    <property type="term" value="F:carbohydrate binding"/>
    <property type="evidence" value="ECO:0007669"/>
    <property type="project" value="InterPro"/>
</dbReference>
<dbReference type="InterPro" id="IPR000531">
    <property type="entry name" value="Beta-barrel_TonB"/>
</dbReference>
<keyword evidence="3 8" id="KW-1134">Transmembrane beta strand</keyword>
<keyword evidence="4 8" id="KW-0812">Transmembrane</keyword>
<evidence type="ECO:0000256" key="7">
    <source>
        <dbReference type="ARBA" id="ARBA00023237"/>
    </source>
</evidence>
<evidence type="ECO:0000313" key="11">
    <source>
        <dbReference type="Proteomes" id="UP000249799"/>
    </source>
</evidence>
<dbReference type="Pfam" id="PF07715">
    <property type="entry name" value="Plug"/>
    <property type="match status" value="1"/>
</dbReference>
<keyword evidence="6 8" id="KW-0472">Membrane</keyword>
<dbReference type="InterPro" id="IPR036942">
    <property type="entry name" value="Beta-barrel_TonB_sf"/>
</dbReference>
<keyword evidence="2 8" id="KW-0813">Transport</keyword>
<name>A0A2Z4FI40_9DELT</name>
<dbReference type="Gene3D" id="2.60.40.1120">
    <property type="entry name" value="Carboxypeptidase-like, regulatory domain"/>
    <property type="match status" value="1"/>
</dbReference>
<dbReference type="GO" id="GO:0009279">
    <property type="term" value="C:cell outer membrane"/>
    <property type="evidence" value="ECO:0007669"/>
    <property type="project" value="UniProtKB-SubCell"/>
</dbReference>
<dbReference type="InterPro" id="IPR037066">
    <property type="entry name" value="Plug_dom_sf"/>
</dbReference>
<dbReference type="InterPro" id="IPR012910">
    <property type="entry name" value="Plug_dom"/>
</dbReference>
<evidence type="ECO:0000256" key="3">
    <source>
        <dbReference type="ARBA" id="ARBA00022452"/>
    </source>
</evidence>
<evidence type="ECO:0000256" key="2">
    <source>
        <dbReference type="ARBA" id="ARBA00022448"/>
    </source>
</evidence>
<protein>
    <submittedName>
        <fullName evidence="10">Uncharacterized protein</fullName>
    </submittedName>
</protein>
<dbReference type="Gene3D" id="2.170.130.10">
    <property type="entry name" value="TonB-dependent receptor, plug domain"/>
    <property type="match status" value="1"/>
</dbReference>
<dbReference type="InterPro" id="IPR039426">
    <property type="entry name" value="TonB-dep_rcpt-like"/>
</dbReference>
<dbReference type="EMBL" id="CP030032">
    <property type="protein sequence ID" value="AWV88579.1"/>
    <property type="molecule type" value="Genomic_DNA"/>
</dbReference>
<comment type="similarity">
    <text evidence="8 9">Belongs to the TonB-dependent receptor family.</text>
</comment>
<organism evidence="10 11">
    <name type="scientific">Bradymonas sediminis</name>
    <dbReference type="NCBI Taxonomy" id="1548548"/>
    <lineage>
        <taxon>Bacteria</taxon>
        <taxon>Deltaproteobacteria</taxon>
        <taxon>Bradymonadales</taxon>
        <taxon>Bradymonadaceae</taxon>
        <taxon>Bradymonas</taxon>
    </lineage>
</organism>
<evidence type="ECO:0000313" key="10">
    <source>
        <dbReference type="EMBL" id="AWV88579.1"/>
    </source>
</evidence>
<dbReference type="RefSeq" id="WP_111332453.1">
    <property type="nucleotide sequence ID" value="NZ_CP030032.1"/>
</dbReference>
<evidence type="ECO:0000256" key="9">
    <source>
        <dbReference type="RuleBase" id="RU003357"/>
    </source>
</evidence>
<dbReference type="Gene3D" id="2.40.170.20">
    <property type="entry name" value="TonB-dependent receptor, beta-barrel domain"/>
    <property type="match status" value="1"/>
</dbReference>
<dbReference type="Proteomes" id="UP000249799">
    <property type="component" value="Chromosome"/>
</dbReference>
<dbReference type="GO" id="GO:0044718">
    <property type="term" value="P:siderophore transmembrane transport"/>
    <property type="evidence" value="ECO:0007669"/>
    <property type="project" value="TreeGrafter"/>
</dbReference>
<dbReference type="SUPFAM" id="SSF49452">
    <property type="entry name" value="Starch-binding domain-like"/>
    <property type="match status" value="1"/>
</dbReference>
<evidence type="ECO:0000256" key="1">
    <source>
        <dbReference type="ARBA" id="ARBA00004571"/>
    </source>
</evidence>
<dbReference type="GO" id="GO:0015344">
    <property type="term" value="F:siderophore uptake transmembrane transporter activity"/>
    <property type="evidence" value="ECO:0007669"/>
    <property type="project" value="TreeGrafter"/>
</dbReference>
<dbReference type="PANTHER" id="PTHR30069:SF36">
    <property type="entry name" value="BLL6948 PROTEIN"/>
    <property type="match status" value="1"/>
</dbReference>
<keyword evidence="5 9" id="KW-0798">TonB box</keyword>
<sequence>MISPLTAQATTAAKLSFAAVVCLWLTTPLLAYAQTTAAISGRVVEAELDDYGVPGAEVRVDGRGLATSTDDSGHFYLDALPDGPLTLSVTAPDYHPIQVTIAGDERQAPLLIELTWAGADVVAVTTTTAAPAPQTASSTQISAREIAASPHRNAEELLRQVPGLTLVQHGSEGKGHQFFMRGFDAIHGADLEITLDGIPLNEWSNIHAQGYLDLGIIIPEVIRNVSVTKGPFTLNQGLFAMAGSADYQLGVPTQDRGWRATYSIGSTNRHRVFAGYSPIDGRGEQFVGVEATHDDSFGQNRSIDRATVNAKTRLPGSTDSHYLDLIALGGYANFDLPGALRNDDVNAGRVGFYDTYDPLGEGSSARALLALNYQRDALSINTYAAYRRLELLENFTGYLIDPVNSDRRAQFQDTYSFGLLANHRAQLLDQLAIATGVGARADLFAQHEDNVDDSLETVARRRDLEGVQLNAHALAGLQWQPHHALQLNTGARLDLVHFDLRDHLADTPQSDDQLLAVSPRLTARWQAREFWQLFAAYGRGLRSPEARAFSTFKPAQSGIGDEIYDGGDPANTVSDAFELGTRWNPKDWFGLSLAGFATFIERESIFDHVSGVNLELNGTRRLGAELVLYSDPLSWLSLRADITYVDARFTESGNPVPLAPWLTAGARAIATHPSGFRAGLRALAVAPRTLPHGATGATLLMTDLTVGYHWDWLRLDLEVENLLNQRLREGEYHYASHWQPGAPASEIPVLTTTAGPPLNARLTLSLYF</sequence>
<keyword evidence="7 8" id="KW-0998">Cell outer membrane</keyword>
<proteinExistence type="inferred from homology"/>
<dbReference type="InterPro" id="IPR013784">
    <property type="entry name" value="Carb-bd-like_fold"/>
</dbReference>
<dbReference type="AlphaFoldDB" id="A0A2Z4FI40"/>
<dbReference type="PANTHER" id="PTHR30069">
    <property type="entry name" value="TONB-DEPENDENT OUTER MEMBRANE RECEPTOR"/>
    <property type="match status" value="1"/>
</dbReference>
<dbReference type="Pfam" id="PF13620">
    <property type="entry name" value="CarboxypepD_reg"/>
    <property type="match status" value="1"/>
</dbReference>
<dbReference type="PROSITE" id="PS52016">
    <property type="entry name" value="TONB_DEPENDENT_REC_3"/>
    <property type="match status" value="1"/>
</dbReference>
<reference evidence="10 11" key="1">
    <citation type="submission" date="2018-06" db="EMBL/GenBank/DDBJ databases">
        <title>Lujinxingia sediminis gen. nov. sp. nov., a new facultative anaerobic member of the class Deltaproteobacteria, and proposal of Lujinxingaceae fam. nov.</title>
        <authorList>
            <person name="Guo L.-Y."/>
            <person name="Li C.-M."/>
            <person name="Wang S."/>
            <person name="Du Z.-J."/>
        </authorList>
    </citation>
    <scope>NUCLEOTIDE SEQUENCE [LARGE SCALE GENOMIC DNA]</scope>
    <source>
        <strain evidence="10 11">FA350</strain>
    </source>
</reference>
<dbReference type="Pfam" id="PF00593">
    <property type="entry name" value="TonB_dep_Rec_b-barrel"/>
    <property type="match status" value="1"/>
</dbReference>
<dbReference type="KEGG" id="bsed:DN745_04195"/>
<dbReference type="OrthoDB" id="99480at2"/>
<keyword evidence="11" id="KW-1185">Reference proteome</keyword>
<evidence type="ECO:0000256" key="8">
    <source>
        <dbReference type="PROSITE-ProRule" id="PRU01360"/>
    </source>
</evidence>
<evidence type="ECO:0000256" key="4">
    <source>
        <dbReference type="ARBA" id="ARBA00022692"/>
    </source>
</evidence>
<evidence type="ECO:0000256" key="6">
    <source>
        <dbReference type="ARBA" id="ARBA00023136"/>
    </source>
</evidence>
<comment type="subcellular location">
    <subcellularLocation>
        <location evidence="1 8">Cell outer membrane</location>
        <topology evidence="1 8">Multi-pass membrane protein</topology>
    </subcellularLocation>
</comment>
<gene>
    <name evidence="10" type="ORF">DN745_04195</name>
</gene>
<evidence type="ECO:0000256" key="5">
    <source>
        <dbReference type="ARBA" id="ARBA00023077"/>
    </source>
</evidence>